<evidence type="ECO:0000256" key="3">
    <source>
        <dbReference type="ARBA" id="ARBA00011245"/>
    </source>
</evidence>
<evidence type="ECO:0000256" key="11">
    <source>
        <dbReference type="SAM" id="MobiDB-lite"/>
    </source>
</evidence>
<dbReference type="InterPro" id="IPR008656">
    <property type="entry name" value="Inositol_tetrakis-P_1-kinase"/>
</dbReference>
<proteinExistence type="inferred from homology"/>
<evidence type="ECO:0000256" key="8">
    <source>
        <dbReference type="ARBA" id="ARBA00022777"/>
    </source>
</evidence>
<dbReference type="Gene3D" id="3.30.470.20">
    <property type="entry name" value="ATP-grasp fold, B domain"/>
    <property type="match status" value="1"/>
</dbReference>
<evidence type="ECO:0000256" key="1">
    <source>
        <dbReference type="ARBA" id="ARBA00001946"/>
    </source>
</evidence>
<keyword evidence="14" id="KW-1185">Reference proteome</keyword>
<organism evidence="13 14">
    <name type="scientific">Gonium pectorale</name>
    <name type="common">Green alga</name>
    <dbReference type="NCBI Taxonomy" id="33097"/>
    <lineage>
        <taxon>Eukaryota</taxon>
        <taxon>Viridiplantae</taxon>
        <taxon>Chlorophyta</taxon>
        <taxon>core chlorophytes</taxon>
        <taxon>Chlorophyceae</taxon>
        <taxon>CS clade</taxon>
        <taxon>Chlamydomonadales</taxon>
        <taxon>Volvocaceae</taxon>
        <taxon>Gonium</taxon>
    </lineage>
</organism>
<dbReference type="Pfam" id="PF05770">
    <property type="entry name" value="Ins134_P3_kin"/>
    <property type="match status" value="1"/>
</dbReference>
<evidence type="ECO:0000313" key="13">
    <source>
        <dbReference type="EMBL" id="KXZ55678.1"/>
    </source>
</evidence>
<evidence type="ECO:0000256" key="5">
    <source>
        <dbReference type="ARBA" id="ARBA00022679"/>
    </source>
</evidence>
<dbReference type="GO" id="GO:0005737">
    <property type="term" value="C:cytoplasm"/>
    <property type="evidence" value="ECO:0007669"/>
    <property type="project" value="TreeGrafter"/>
</dbReference>
<evidence type="ECO:0000256" key="10">
    <source>
        <dbReference type="ARBA" id="ARBA00022842"/>
    </source>
</evidence>
<evidence type="ECO:0000259" key="12">
    <source>
        <dbReference type="Pfam" id="PF05770"/>
    </source>
</evidence>
<dbReference type="GO" id="GO:0000287">
    <property type="term" value="F:magnesium ion binding"/>
    <property type="evidence" value="ECO:0007669"/>
    <property type="project" value="InterPro"/>
</dbReference>
<dbReference type="GO" id="GO:0005524">
    <property type="term" value="F:ATP binding"/>
    <property type="evidence" value="ECO:0007669"/>
    <property type="project" value="UniProtKB-KW"/>
</dbReference>
<keyword evidence="9" id="KW-0067">ATP-binding</keyword>
<dbReference type="GO" id="GO:0052725">
    <property type="term" value="F:inositol-1,3,4-trisphosphate 6-kinase activity"/>
    <property type="evidence" value="ECO:0007669"/>
    <property type="project" value="InterPro"/>
</dbReference>
<feature type="region of interest" description="Disordered" evidence="11">
    <location>
        <begin position="39"/>
        <end position="58"/>
    </location>
</feature>
<evidence type="ECO:0000256" key="6">
    <source>
        <dbReference type="ARBA" id="ARBA00022723"/>
    </source>
</evidence>
<evidence type="ECO:0000256" key="4">
    <source>
        <dbReference type="ARBA" id="ARBA00012017"/>
    </source>
</evidence>
<accession>A0A150H1D7</accession>
<dbReference type="GO" id="GO:0047325">
    <property type="term" value="F:inositol-3,4,5,6-tetrakisphosphate 1-kinase activity"/>
    <property type="evidence" value="ECO:0007669"/>
    <property type="project" value="InterPro"/>
</dbReference>
<sequence length="167" mass="17361">MCWEELEAAAMMLQANAGAATAASNLATPDDGLHAAAEQQGAGINSRGEASAHGNGGNGSDDIWVPLVVQQYVPHTEELYKQVPQPEEIALHYVAAVLAKRMRLSLFNFDVVVPTVQSADGIALELCVVDVNYFPGVDKLPGWQAALAEHLQAAAGRAGAEAGAAAT</sequence>
<comment type="subunit">
    <text evidence="3">Monomer.</text>
</comment>
<keyword evidence="5" id="KW-0808">Transferase</keyword>
<comment type="similarity">
    <text evidence="2">Belongs to the ITPK1 family.</text>
</comment>
<keyword evidence="6" id="KW-0479">Metal-binding</keyword>
<evidence type="ECO:0000256" key="2">
    <source>
        <dbReference type="ARBA" id="ARBA00009601"/>
    </source>
</evidence>
<protein>
    <recommendedName>
        <fullName evidence="4">inositol-1,3,4-trisphosphate 5/6-kinase</fullName>
        <ecNumber evidence="4">2.7.1.159</ecNumber>
    </recommendedName>
</protein>
<name>A0A150H1D7_GONPE</name>
<keyword evidence="10" id="KW-0460">Magnesium</keyword>
<comment type="cofactor">
    <cofactor evidence="1">
        <name>Mg(2+)</name>
        <dbReference type="ChEBI" id="CHEBI:18420"/>
    </cofactor>
</comment>
<gene>
    <name evidence="13" type="ORF">GPECTOR_2g1228</name>
</gene>
<keyword evidence="8" id="KW-0418">Kinase</keyword>
<dbReference type="PANTHER" id="PTHR14217:SF39">
    <property type="entry name" value="INOSITOL-TETRAKISPHOSPHATE 1-KINASE 3"/>
    <property type="match status" value="1"/>
</dbReference>
<feature type="domain" description="Inositol 1,3,4-trisphosphate 5/6-kinase ATP-grasp" evidence="12">
    <location>
        <begin position="85"/>
        <end position="151"/>
    </location>
</feature>
<dbReference type="AlphaFoldDB" id="A0A150H1D7"/>
<evidence type="ECO:0000256" key="9">
    <source>
        <dbReference type="ARBA" id="ARBA00022840"/>
    </source>
</evidence>
<dbReference type="PANTHER" id="PTHR14217">
    <property type="entry name" value="INOSITOL-TETRAKISPHOSPHATE 1-KINASE"/>
    <property type="match status" value="1"/>
</dbReference>
<dbReference type="OrthoDB" id="550459at2759"/>
<dbReference type="STRING" id="33097.A0A150H1D7"/>
<keyword evidence="7" id="KW-0547">Nucleotide-binding</keyword>
<evidence type="ECO:0000256" key="7">
    <source>
        <dbReference type="ARBA" id="ARBA00022741"/>
    </source>
</evidence>
<reference evidence="14" key="1">
    <citation type="journal article" date="2016" name="Nat. Commun.">
        <title>The Gonium pectorale genome demonstrates co-option of cell cycle regulation during the evolution of multicellularity.</title>
        <authorList>
            <person name="Hanschen E.R."/>
            <person name="Marriage T.N."/>
            <person name="Ferris P.J."/>
            <person name="Hamaji T."/>
            <person name="Toyoda A."/>
            <person name="Fujiyama A."/>
            <person name="Neme R."/>
            <person name="Noguchi H."/>
            <person name="Minakuchi Y."/>
            <person name="Suzuki M."/>
            <person name="Kawai-Toyooka H."/>
            <person name="Smith D.R."/>
            <person name="Sparks H."/>
            <person name="Anderson J."/>
            <person name="Bakaric R."/>
            <person name="Luria V."/>
            <person name="Karger A."/>
            <person name="Kirschner M.W."/>
            <person name="Durand P.M."/>
            <person name="Michod R.E."/>
            <person name="Nozaki H."/>
            <person name="Olson B.J."/>
        </authorList>
    </citation>
    <scope>NUCLEOTIDE SEQUENCE [LARGE SCALE GENOMIC DNA]</scope>
    <source>
        <strain evidence="14">NIES-2863</strain>
    </source>
</reference>
<dbReference type="GO" id="GO:0052726">
    <property type="term" value="F:inositol-1,3,4-trisphosphate 5-kinase activity"/>
    <property type="evidence" value="ECO:0007669"/>
    <property type="project" value="InterPro"/>
</dbReference>
<dbReference type="GO" id="GO:0032957">
    <property type="term" value="P:inositol trisphosphate metabolic process"/>
    <property type="evidence" value="ECO:0007669"/>
    <property type="project" value="InterPro"/>
</dbReference>
<comment type="caution">
    <text evidence="13">The sequence shown here is derived from an EMBL/GenBank/DDBJ whole genome shotgun (WGS) entry which is preliminary data.</text>
</comment>
<dbReference type="Proteomes" id="UP000075714">
    <property type="component" value="Unassembled WGS sequence"/>
</dbReference>
<evidence type="ECO:0000313" key="14">
    <source>
        <dbReference type="Proteomes" id="UP000075714"/>
    </source>
</evidence>
<dbReference type="EC" id="2.7.1.159" evidence="4"/>
<dbReference type="EMBL" id="LSYV01000003">
    <property type="protein sequence ID" value="KXZ55678.1"/>
    <property type="molecule type" value="Genomic_DNA"/>
</dbReference>
<dbReference type="InterPro" id="IPR040464">
    <property type="entry name" value="InsP(3)kin_ATP-grasp"/>
</dbReference>